<dbReference type="PROSITE" id="PS50930">
    <property type="entry name" value="HTH_LYTTR"/>
    <property type="match status" value="1"/>
</dbReference>
<dbReference type="GO" id="GO:0003677">
    <property type="term" value="F:DNA binding"/>
    <property type="evidence" value="ECO:0007669"/>
    <property type="project" value="InterPro"/>
</dbReference>
<dbReference type="Gene3D" id="3.40.50.2300">
    <property type="match status" value="1"/>
</dbReference>
<dbReference type="InterPro" id="IPR001789">
    <property type="entry name" value="Sig_transdc_resp-reg_receiver"/>
</dbReference>
<comment type="caution">
    <text evidence="4">The sequence shown here is derived from an EMBL/GenBank/DDBJ whole genome shotgun (WGS) entry which is preliminary data.</text>
</comment>
<dbReference type="SMART" id="SM00448">
    <property type="entry name" value="REC"/>
    <property type="match status" value="1"/>
</dbReference>
<dbReference type="Gene3D" id="2.40.50.1020">
    <property type="entry name" value="LytTr DNA-binding domain"/>
    <property type="match status" value="1"/>
</dbReference>
<dbReference type="PROSITE" id="PS50110">
    <property type="entry name" value="RESPONSE_REGULATORY"/>
    <property type="match status" value="1"/>
</dbReference>
<evidence type="ECO:0000313" key="4">
    <source>
        <dbReference type="EMBL" id="RXK53401.1"/>
    </source>
</evidence>
<gene>
    <name evidence="4" type="ORF">ESB00_17045</name>
</gene>
<evidence type="ECO:0000313" key="5">
    <source>
        <dbReference type="Proteomes" id="UP000290218"/>
    </source>
</evidence>
<protein>
    <submittedName>
        <fullName evidence="4">Response regulator transcription factor</fullName>
    </submittedName>
</protein>
<dbReference type="SUPFAM" id="SSF52172">
    <property type="entry name" value="CheY-like"/>
    <property type="match status" value="1"/>
</dbReference>
<feature type="modified residue" description="4-aspartylphosphate" evidence="1">
    <location>
        <position position="55"/>
    </location>
</feature>
<dbReference type="Pfam" id="PF00072">
    <property type="entry name" value="Response_reg"/>
    <property type="match status" value="1"/>
</dbReference>
<dbReference type="Proteomes" id="UP000290218">
    <property type="component" value="Unassembled WGS sequence"/>
</dbReference>
<dbReference type="OrthoDB" id="9809318at2"/>
<dbReference type="EMBL" id="SDHX01000002">
    <property type="protein sequence ID" value="RXK53401.1"/>
    <property type="molecule type" value="Genomic_DNA"/>
</dbReference>
<name>A0A4Q1C4T9_9BACT</name>
<accession>A0A4Q1C4T9</accession>
<dbReference type="GO" id="GO:0000156">
    <property type="term" value="F:phosphorelay response regulator activity"/>
    <property type="evidence" value="ECO:0007669"/>
    <property type="project" value="InterPro"/>
</dbReference>
<dbReference type="Pfam" id="PF04397">
    <property type="entry name" value="LytTR"/>
    <property type="match status" value="1"/>
</dbReference>
<keyword evidence="1" id="KW-0597">Phosphoprotein</keyword>
<evidence type="ECO:0000259" key="3">
    <source>
        <dbReference type="PROSITE" id="PS50930"/>
    </source>
</evidence>
<dbReference type="RefSeq" id="WP_129048991.1">
    <property type="nucleotide sequence ID" value="NZ_SDHX01000002.1"/>
</dbReference>
<dbReference type="AlphaFoldDB" id="A0A4Q1C4T9"/>
<dbReference type="InterPro" id="IPR011006">
    <property type="entry name" value="CheY-like_superfamily"/>
</dbReference>
<dbReference type="PANTHER" id="PTHR37299:SF1">
    <property type="entry name" value="STAGE 0 SPORULATION PROTEIN A HOMOLOG"/>
    <property type="match status" value="1"/>
</dbReference>
<feature type="domain" description="HTH LytTR-type" evidence="3">
    <location>
        <begin position="139"/>
        <end position="232"/>
    </location>
</feature>
<feature type="domain" description="Response regulatory" evidence="2">
    <location>
        <begin position="4"/>
        <end position="117"/>
    </location>
</feature>
<evidence type="ECO:0000256" key="1">
    <source>
        <dbReference type="PROSITE-ProRule" id="PRU00169"/>
    </source>
</evidence>
<dbReference type="InterPro" id="IPR007492">
    <property type="entry name" value="LytTR_DNA-bd_dom"/>
</dbReference>
<dbReference type="PANTHER" id="PTHR37299">
    <property type="entry name" value="TRANSCRIPTIONAL REGULATOR-RELATED"/>
    <property type="match status" value="1"/>
</dbReference>
<sequence length="244" mass="27003">MKIRTLIVDDEPLARDRLRSFLKAEPAIEIIGECGSGTEAIAAIRRDAPDLLFLDMQMPGCDGLQVLAEFPAETRPAVIFATAHDRFALDAFDVAAVDYLLKPFDRERCQQALRRAQAVVHGRRAAVPAPAPEAPPDRITVKADGRLVFLKPEEIVRVEAADNYVMLHLVSGRLMLRETMTAIETRLGTQVFARVNRSAIVNLDQVREIQPAQHGDYQVVLRDGTVLPLSRSLRGKLDRFAGGS</sequence>
<dbReference type="SMART" id="SM00850">
    <property type="entry name" value="LytTR"/>
    <property type="match status" value="1"/>
</dbReference>
<reference evidence="4 5" key="1">
    <citation type="submission" date="2019-01" db="EMBL/GenBank/DDBJ databases">
        <title>Lacunisphaera sp. strain TWA-58.</title>
        <authorList>
            <person name="Chen W.-M."/>
        </authorList>
    </citation>
    <scope>NUCLEOTIDE SEQUENCE [LARGE SCALE GENOMIC DNA]</scope>
    <source>
        <strain evidence="4 5">TWA-58</strain>
    </source>
</reference>
<dbReference type="InterPro" id="IPR046947">
    <property type="entry name" value="LytR-like"/>
</dbReference>
<keyword evidence="5" id="KW-1185">Reference proteome</keyword>
<proteinExistence type="predicted"/>
<evidence type="ECO:0000259" key="2">
    <source>
        <dbReference type="PROSITE" id="PS50110"/>
    </source>
</evidence>
<organism evidence="4 5">
    <name type="scientific">Oleiharenicola lentus</name>
    <dbReference type="NCBI Taxonomy" id="2508720"/>
    <lineage>
        <taxon>Bacteria</taxon>
        <taxon>Pseudomonadati</taxon>
        <taxon>Verrucomicrobiota</taxon>
        <taxon>Opitutia</taxon>
        <taxon>Opitutales</taxon>
        <taxon>Opitutaceae</taxon>
        <taxon>Oleiharenicola</taxon>
    </lineage>
</organism>